<sequence>MASNQATSPEGITSASTSAPASTSTSTSNIMAAQTTSAPEDPFAAVLALARVTLTSAPAPTSPPGPGDDARVDGAALPDEWRQDPEHPERCIEAWRRSTSQKYGHLLGDITSRDESGRLVARSRGFPSPAPSDDKHRNTTFIWVEKAGFDTKRIDLADLPKRADPDTGKDNVEVKRIEDVWEYDNPTLDTPHQFERGIDISQKAEGIEWEPHRLLGPDPGARAPISTSKAFVPNSELSNDFLASTSRGHQPKVPRPSRVGAGWGDHDKFREWQLHGRALTKDMTEDKACAHEEPATLQYVPGKDAEEGAENIVVTASLARDDPEQPEPFADRQRPRTVRECFETRRYGEASREGHQQGRRQRGRGRGRGGQGLDDGTW</sequence>
<dbReference type="STRING" id="660122.C7YL92"/>
<keyword evidence="3" id="KW-1185">Reference proteome</keyword>
<feature type="region of interest" description="Disordered" evidence="1">
    <location>
        <begin position="316"/>
        <end position="378"/>
    </location>
</feature>
<proteinExistence type="predicted"/>
<dbReference type="OMA" id="FTEWQSH"/>
<evidence type="ECO:0000313" key="2">
    <source>
        <dbReference type="EMBL" id="EEU46747.1"/>
    </source>
</evidence>
<dbReference type="Proteomes" id="UP000005206">
    <property type="component" value="Chromosome 3"/>
</dbReference>
<protein>
    <submittedName>
        <fullName evidence="2">Uncharacterized protein</fullName>
    </submittedName>
</protein>
<dbReference type="EMBL" id="GG698897">
    <property type="protein sequence ID" value="EEU46747.1"/>
    <property type="molecule type" value="Genomic_DNA"/>
</dbReference>
<feature type="compositionally biased region" description="Basic and acidic residues" evidence="1">
    <location>
        <begin position="319"/>
        <end position="356"/>
    </location>
</feature>
<evidence type="ECO:0000313" key="3">
    <source>
        <dbReference type="Proteomes" id="UP000005206"/>
    </source>
</evidence>
<dbReference type="eggNOG" id="ENOG502TBID">
    <property type="taxonomic scope" value="Eukaryota"/>
</dbReference>
<accession>C7YL92</accession>
<organism evidence="2 3">
    <name type="scientific">Fusarium vanettenii (strain ATCC MYA-4622 / CBS 123669 / FGSC 9596 / NRRL 45880 / 77-13-4)</name>
    <name type="common">Fusarium solani subsp. pisi</name>
    <dbReference type="NCBI Taxonomy" id="660122"/>
    <lineage>
        <taxon>Eukaryota</taxon>
        <taxon>Fungi</taxon>
        <taxon>Dikarya</taxon>
        <taxon>Ascomycota</taxon>
        <taxon>Pezizomycotina</taxon>
        <taxon>Sordariomycetes</taxon>
        <taxon>Hypocreomycetidae</taxon>
        <taxon>Hypocreales</taxon>
        <taxon>Nectriaceae</taxon>
        <taxon>Fusarium</taxon>
        <taxon>Fusarium solani species complex</taxon>
        <taxon>Fusarium vanettenii</taxon>
    </lineage>
</organism>
<feature type="compositionally biased region" description="Basic residues" evidence="1">
    <location>
        <begin position="357"/>
        <end position="367"/>
    </location>
</feature>
<dbReference type="InParanoid" id="C7YL92"/>
<name>C7YL92_FUSV7</name>
<dbReference type="VEuPathDB" id="FungiDB:NECHADRAFT_77448"/>
<dbReference type="KEGG" id="nhe:NECHADRAFT_77448"/>
<feature type="compositionally biased region" description="Low complexity" evidence="1">
    <location>
        <begin position="13"/>
        <end position="28"/>
    </location>
</feature>
<reference evidence="2 3" key="1">
    <citation type="journal article" date="2009" name="PLoS Genet.">
        <title>The genome of Nectria haematococca: contribution of supernumerary chromosomes to gene expansion.</title>
        <authorList>
            <person name="Coleman J.J."/>
            <person name="Rounsley S.D."/>
            <person name="Rodriguez-Carres M."/>
            <person name="Kuo A."/>
            <person name="Wasmann C.C."/>
            <person name="Grimwood J."/>
            <person name="Schmutz J."/>
            <person name="Taga M."/>
            <person name="White G.J."/>
            <person name="Zhou S."/>
            <person name="Schwartz D.C."/>
            <person name="Freitag M."/>
            <person name="Ma L.J."/>
            <person name="Danchin E.G."/>
            <person name="Henrissat B."/>
            <person name="Coutinho P.M."/>
            <person name="Nelson D.R."/>
            <person name="Straney D."/>
            <person name="Napoli C.A."/>
            <person name="Barker B.M."/>
            <person name="Gribskov M."/>
            <person name="Rep M."/>
            <person name="Kroken S."/>
            <person name="Molnar I."/>
            <person name="Rensing C."/>
            <person name="Kennell J.C."/>
            <person name="Zamora J."/>
            <person name="Farman M.L."/>
            <person name="Selker E.U."/>
            <person name="Salamov A."/>
            <person name="Shapiro H."/>
            <person name="Pangilinan J."/>
            <person name="Lindquist E."/>
            <person name="Lamers C."/>
            <person name="Grigoriev I.V."/>
            <person name="Geiser D.M."/>
            <person name="Covert S.F."/>
            <person name="Temporini E."/>
            <person name="Vanetten H.D."/>
        </authorList>
    </citation>
    <scope>NUCLEOTIDE SEQUENCE [LARGE SCALE GENOMIC DNA]</scope>
    <source>
        <strain evidence="3">ATCC MYA-4622 / CBS 123669 / FGSC 9596 / NRRL 45880 / 77-13-4</strain>
    </source>
</reference>
<feature type="region of interest" description="Disordered" evidence="1">
    <location>
        <begin position="1"/>
        <end position="37"/>
    </location>
</feature>
<dbReference type="OrthoDB" id="4743586at2759"/>
<dbReference type="HOGENOM" id="CLU_731763_0_0_1"/>
<dbReference type="GeneID" id="9663623"/>
<feature type="region of interest" description="Disordered" evidence="1">
    <location>
        <begin position="241"/>
        <end position="265"/>
    </location>
</feature>
<feature type="compositionally biased region" description="Polar residues" evidence="1">
    <location>
        <begin position="1"/>
        <end position="11"/>
    </location>
</feature>
<dbReference type="RefSeq" id="XP_003052460.1">
    <property type="nucleotide sequence ID" value="XM_003052414.1"/>
</dbReference>
<feature type="region of interest" description="Disordered" evidence="1">
    <location>
        <begin position="56"/>
        <end position="87"/>
    </location>
</feature>
<dbReference type="AlphaFoldDB" id="C7YL92"/>
<feature type="compositionally biased region" description="Gly residues" evidence="1">
    <location>
        <begin position="368"/>
        <end position="378"/>
    </location>
</feature>
<evidence type="ECO:0000256" key="1">
    <source>
        <dbReference type="SAM" id="MobiDB-lite"/>
    </source>
</evidence>
<gene>
    <name evidence="2" type="ORF">NECHADRAFT_77448</name>
</gene>